<feature type="transmembrane region" description="Helical" evidence="1">
    <location>
        <begin position="59"/>
        <end position="77"/>
    </location>
</feature>
<evidence type="ECO:0000256" key="1">
    <source>
        <dbReference type="SAM" id="Phobius"/>
    </source>
</evidence>
<dbReference type="RefSeq" id="WP_075664396.1">
    <property type="nucleotide sequence ID" value="NZ_CP009247.1"/>
</dbReference>
<keyword evidence="1" id="KW-0472">Membrane</keyword>
<dbReference type="STRING" id="1437875.CFRA_09245"/>
<organism evidence="2 3">
    <name type="scientific">Corynebacterium frankenforstense DSM 45800</name>
    <dbReference type="NCBI Taxonomy" id="1437875"/>
    <lineage>
        <taxon>Bacteria</taxon>
        <taxon>Bacillati</taxon>
        <taxon>Actinomycetota</taxon>
        <taxon>Actinomycetes</taxon>
        <taxon>Mycobacteriales</taxon>
        <taxon>Corynebacteriaceae</taxon>
        <taxon>Corynebacterium</taxon>
    </lineage>
</organism>
<evidence type="ECO:0000313" key="2">
    <source>
        <dbReference type="EMBL" id="APT89403.1"/>
    </source>
</evidence>
<gene>
    <name evidence="2" type="ORF">CFRA_09245</name>
</gene>
<dbReference type="KEGG" id="cfk:CFRA_09245"/>
<keyword evidence="1" id="KW-1133">Transmembrane helix</keyword>
<accession>A0A1L7CU55</accession>
<keyword evidence="1" id="KW-0812">Transmembrane</keyword>
<dbReference type="AlphaFoldDB" id="A0A1L7CU55"/>
<evidence type="ECO:0000313" key="3">
    <source>
        <dbReference type="Proteomes" id="UP000185434"/>
    </source>
</evidence>
<name>A0A1L7CU55_9CORY</name>
<keyword evidence="3" id="KW-1185">Reference proteome</keyword>
<dbReference type="EMBL" id="CP009247">
    <property type="protein sequence ID" value="APT89403.1"/>
    <property type="molecule type" value="Genomic_DNA"/>
</dbReference>
<sequence>MFSTFTITLVIAVLAGGLAYYSWGRSAMLSLAAGAVCVGVSLIALLMAVLISLAWFLKLVPLVLLAGGVWLVWRVLGRRRHRETVLR</sequence>
<dbReference type="Proteomes" id="UP000185434">
    <property type="component" value="Chromosome"/>
</dbReference>
<proteinExistence type="predicted"/>
<protein>
    <submittedName>
        <fullName evidence="2">Uncharacterized protein</fullName>
    </submittedName>
</protein>
<reference evidence="2 3" key="1">
    <citation type="submission" date="2014-08" db="EMBL/GenBank/DDBJ databases">
        <title>Complete genome sequence of Corynebacterium frankenforstense ST18(T) (=DSM 45800(T)), isolated from raw cow milk.</title>
        <authorList>
            <person name="Ruckert C."/>
            <person name="Albersmeier A."/>
            <person name="Winkler A."/>
            <person name="Lipski A."/>
            <person name="Kalinowski J."/>
        </authorList>
    </citation>
    <scope>NUCLEOTIDE SEQUENCE [LARGE SCALE GENOMIC DNA]</scope>
    <source>
        <strain evidence="2 3">ST18</strain>
    </source>
</reference>
<feature type="transmembrane region" description="Helical" evidence="1">
    <location>
        <begin position="6"/>
        <end position="23"/>
    </location>
</feature>
<feature type="transmembrane region" description="Helical" evidence="1">
    <location>
        <begin position="30"/>
        <end position="53"/>
    </location>
</feature>